<evidence type="ECO:0000259" key="3">
    <source>
        <dbReference type="Pfam" id="PF17919"/>
    </source>
</evidence>
<evidence type="ECO:0000256" key="1">
    <source>
        <dbReference type="SAM" id="MobiDB-lite"/>
    </source>
</evidence>
<sequence length="602" mass="68339">MPFGLCNALATFQRCMLAIFHDMIEESVEAFIDDFSVFRNLDDFSVFGNSFDNCLNNLDKMLQRCKDVYLVLNWEKCHSMVKEGSVLGHKVSGADLEVDKAKIDAHTLFAKRSKCTFVVSQVEYLGNIISDKGVATDLAKIEAMKDWHVPKNVKQLRGFLGLIGYYRRFIKGYAVTGKPFTVLLNKNSFEWSETTQDAFVQLKEAIIQASVMGLPNFESDFTMETDACGTDIGVDELHPAARPDGHAERLDGFGQIWSKQPRGKAKRPDGVEAHKMARRKEMQGQLFALVATNATTDLLKKVQESWVTDDIIAELINKFEDPNYQSRKYTWTNDQLRRKGILGSSDCAKNKLYMLLEGYEKDCLPKSYRKTVSFVVVDRLSNLQVIAPKWKSNPPKLCKRSVDKPGTLPVCDNEGLLFMLPVKIIDRRLGKVNNKAVADVLMQWSNGSEEEATWELYSELLKKYPEFDQVTRTDISQKDEKPSKKRQNRTRDGKVCEDEAQSKSSHPRADYANLGNFIYKRKKGEKENEKKKDVEGLSFSRTLSVQPSVESLNLEKPDNPPMLRWCIIVTYGANARSTTEGYEDAIVYSKSPRTTCRSSMVS</sequence>
<feature type="compositionally biased region" description="Basic and acidic residues" evidence="1">
    <location>
        <begin position="489"/>
        <end position="501"/>
    </location>
</feature>
<gene>
    <name evidence="4" type="ORF">Tco_0625404</name>
</gene>
<dbReference type="SUPFAM" id="SSF56672">
    <property type="entry name" value="DNA/RNA polymerases"/>
    <property type="match status" value="2"/>
</dbReference>
<keyword evidence="4" id="KW-0808">Transferase</keyword>
<reference evidence="4" key="1">
    <citation type="journal article" date="2022" name="Int. J. Mol. Sci.">
        <title>Draft Genome of Tanacetum Coccineum: Genomic Comparison of Closely Related Tanacetum-Family Plants.</title>
        <authorList>
            <person name="Yamashiro T."/>
            <person name="Shiraishi A."/>
            <person name="Nakayama K."/>
            <person name="Satake H."/>
        </authorList>
    </citation>
    <scope>NUCLEOTIDE SEQUENCE</scope>
</reference>
<dbReference type="GO" id="GO:0003964">
    <property type="term" value="F:RNA-directed DNA polymerase activity"/>
    <property type="evidence" value="ECO:0007669"/>
    <property type="project" value="UniProtKB-KW"/>
</dbReference>
<dbReference type="Proteomes" id="UP001151760">
    <property type="component" value="Unassembled WGS sequence"/>
</dbReference>
<feature type="compositionally biased region" description="Basic and acidic residues" evidence="1">
    <location>
        <begin position="472"/>
        <end position="482"/>
    </location>
</feature>
<proteinExistence type="predicted"/>
<dbReference type="EMBL" id="BQNB010008628">
    <property type="protein sequence ID" value="GJS52042.1"/>
    <property type="molecule type" value="Genomic_DNA"/>
</dbReference>
<feature type="domain" description="Reverse transcriptase/retrotransposon-derived protein RNase H-like" evidence="3">
    <location>
        <begin position="191"/>
        <end position="233"/>
    </location>
</feature>
<dbReference type="SUPFAM" id="SSF54160">
    <property type="entry name" value="Chromo domain-like"/>
    <property type="match status" value="1"/>
</dbReference>
<dbReference type="InterPro" id="IPR041577">
    <property type="entry name" value="RT_RNaseH_2"/>
</dbReference>
<dbReference type="InterPro" id="IPR051320">
    <property type="entry name" value="Viral_Replic_Matur_Polypro"/>
</dbReference>
<evidence type="ECO:0000313" key="5">
    <source>
        <dbReference type="Proteomes" id="UP001151760"/>
    </source>
</evidence>
<dbReference type="PANTHER" id="PTHR33064:SF37">
    <property type="entry name" value="RIBONUCLEASE H"/>
    <property type="match status" value="1"/>
</dbReference>
<keyword evidence="5" id="KW-1185">Reference proteome</keyword>
<keyword evidence="4" id="KW-0548">Nucleotidyltransferase</keyword>
<accession>A0ABQ4WGR5</accession>
<keyword evidence="4" id="KW-0695">RNA-directed DNA polymerase</keyword>
<dbReference type="InterPro" id="IPR016197">
    <property type="entry name" value="Chromo-like_dom_sf"/>
</dbReference>
<feature type="domain" description="Reverse transcriptase" evidence="2">
    <location>
        <begin position="1"/>
        <end position="91"/>
    </location>
</feature>
<dbReference type="Pfam" id="PF17919">
    <property type="entry name" value="RT_RNaseH_2"/>
    <property type="match status" value="1"/>
</dbReference>
<comment type="caution">
    <text evidence="4">The sequence shown here is derived from an EMBL/GenBank/DDBJ whole genome shotgun (WGS) entry which is preliminary data.</text>
</comment>
<dbReference type="InterPro" id="IPR043502">
    <property type="entry name" value="DNA/RNA_pol_sf"/>
</dbReference>
<dbReference type="Pfam" id="PF00078">
    <property type="entry name" value="RVT_1"/>
    <property type="match status" value="1"/>
</dbReference>
<dbReference type="CDD" id="cd01647">
    <property type="entry name" value="RT_LTR"/>
    <property type="match status" value="1"/>
</dbReference>
<evidence type="ECO:0000259" key="2">
    <source>
        <dbReference type="Pfam" id="PF00078"/>
    </source>
</evidence>
<dbReference type="InterPro" id="IPR000477">
    <property type="entry name" value="RT_dom"/>
</dbReference>
<protein>
    <submittedName>
        <fullName evidence="4">Reverse transcriptase domain-containing protein</fullName>
    </submittedName>
</protein>
<name>A0ABQ4WGR5_9ASTR</name>
<dbReference type="PANTHER" id="PTHR33064">
    <property type="entry name" value="POL PROTEIN"/>
    <property type="match status" value="1"/>
</dbReference>
<dbReference type="Gene3D" id="3.30.70.270">
    <property type="match status" value="2"/>
</dbReference>
<feature type="region of interest" description="Disordered" evidence="1">
    <location>
        <begin position="472"/>
        <end position="509"/>
    </location>
</feature>
<dbReference type="InterPro" id="IPR043128">
    <property type="entry name" value="Rev_trsase/Diguanyl_cyclase"/>
</dbReference>
<reference evidence="4" key="2">
    <citation type="submission" date="2022-01" db="EMBL/GenBank/DDBJ databases">
        <authorList>
            <person name="Yamashiro T."/>
            <person name="Shiraishi A."/>
            <person name="Satake H."/>
            <person name="Nakayama K."/>
        </authorList>
    </citation>
    <scope>NUCLEOTIDE SEQUENCE</scope>
</reference>
<evidence type="ECO:0000313" key="4">
    <source>
        <dbReference type="EMBL" id="GJS52042.1"/>
    </source>
</evidence>
<organism evidence="4 5">
    <name type="scientific">Tanacetum coccineum</name>
    <dbReference type="NCBI Taxonomy" id="301880"/>
    <lineage>
        <taxon>Eukaryota</taxon>
        <taxon>Viridiplantae</taxon>
        <taxon>Streptophyta</taxon>
        <taxon>Embryophyta</taxon>
        <taxon>Tracheophyta</taxon>
        <taxon>Spermatophyta</taxon>
        <taxon>Magnoliopsida</taxon>
        <taxon>eudicotyledons</taxon>
        <taxon>Gunneridae</taxon>
        <taxon>Pentapetalae</taxon>
        <taxon>asterids</taxon>
        <taxon>campanulids</taxon>
        <taxon>Asterales</taxon>
        <taxon>Asteraceae</taxon>
        <taxon>Asteroideae</taxon>
        <taxon>Anthemideae</taxon>
        <taxon>Anthemidinae</taxon>
        <taxon>Tanacetum</taxon>
    </lineage>
</organism>